<dbReference type="Pfam" id="PF02811">
    <property type="entry name" value="PHP"/>
    <property type="match status" value="1"/>
</dbReference>
<dbReference type="InterPro" id="IPR016195">
    <property type="entry name" value="Pol/histidinol_Pase-like"/>
</dbReference>
<keyword evidence="3" id="KW-1185">Reference proteome</keyword>
<name>A0ABW5R5A5_9BACL</name>
<dbReference type="PANTHER" id="PTHR42924:SF3">
    <property type="entry name" value="POLYMERASE_HISTIDINOL PHOSPHATASE N-TERMINAL DOMAIN-CONTAINING PROTEIN"/>
    <property type="match status" value="1"/>
</dbReference>
<dbReference type="InterPro" id="IPR003141">
    <property type="entry name" value="Pol/His_phosphatase_N"/>
</dbReference>
<dbReference type="SUPFAM" id="SSF89550">
    <property type="entry name" value="PHP domain-like"/>
    <property type="match status" value="1"/>
</dbReference>
<dbReference type="Gene3D" id="3.20.20.140">
    <property type="entry name" value="Metal-dependent hydrolases"/>
    <property type="match status" value="1"/>
</dbReference>
<dbReference type="EMBL" id="JBHUMM010000001">
    <property type="protein sequence ID" value="MFD2670213.1"/>
    <property type="molecule type" value="Genomic_DNA"/>
</dbReference>
<evidence type="ECO:0000259" key="1">
    <source>
        <dbReference type="SMART" id="SM00481"/>
    </source>
</evidence>
<organism evidence="2 3">
    <name type="scientific">Marinicrinis sediminis</name>
    <dbReference type="NCBI Taxonomy" id="1652465"/>
    <lineage>
        <taxon>Bacteria</taxon>
        <taxon>Bacillati</taxon>
        <taxon>Bacillota</taxon>
        <taxon>Bacilli</taxon>
        <taxon>Bacillales</taxon>
        <taxon>Paenibacillaceae</taxon>
    </lineage>
</organism>
<dbReference type="SMART" id="SM00481">
    <property type="entry name" value="POLIIIAc"/>
    <property type="match status" value="1"/>
</dbReference>
<dbReference type="Gene3D" id="1.10.150.650">
    <property type="match status" value="1"/>
</dbReference>
<reference evidence="3" key="1">
    <citation type="journal article" date="2019" name="Int. J. Syst. Evol. Microbiol.">
        <title>The Global Catalogue of Microorganisms (GCM) 10K type strain sequencing project: providing services to taxonomists for standard genome sequencing and annotation.</title>
        <authorList>
            <consortium name="The Broad Institute Genomics Platform"/>
            <consortium name="The Broad Institute Genome Sequencing Center for Infectious Disease"/>
            <person name="Wu L."/>
            <person name="Ma J."/>
        </authorList>
    </citation>
    <scope>NUCLEOTIDE SEQUENCE [LARGE SCALE GENOMIC DNA]</scope>
    <source>
        <strain evidence="3">KCTC 33676</strain>
    </source>
</reference>
<dbReference type="InterPro" id="IPR052018">
    <property type="entry name" value="PHP_domain"/>
</dbReference>
<dbReference type="InterPro" id="IPR004013">
    <property type="entry name" value="PHP_dom"/>
</dbReference>
<feature type="domain" description="Polymerase/histidinol phosphatase N-terminal" evidence="1">
    <location>
        <begin position="11"/>
        <end position="76"/>
    </location>
</feature>
<comment type="caution">
    <text evidence="2">The sequence shown here is derived from an EMBL/GenBank/DDBJ whole genome shotgun (WGS) entry which is preliminary data.</text>
</comment>
<evidence type="ECO:0000313" key="3">
    <source>
        <dbReference type="Proteomes" id="UP001597497"/>
    </source>
</evidence>
<dbReference type="PANTHER" id="PTHR42924">
    <property type="entry name" value="EXONUCLEASE"/>
    <property type="match status" value="1"/>
</dbReference>
<dbReference type="CDD" id="cd07438">
    <property type="entry name" value="PHP_HisPPase_AMP"/>
    <property type="match status" value="1"/>
</dbReference>
<evidence type="ECO:0000313" key="2">
    <source>
        <dbReference type="EMBL" id="MFD2670213.1"/>
    </source>
</evidence>
<dbReference type="RefSeq" id="WP_379927550.1">
    <property type="nucleotide sequence ID" value="NZ_JBHUMM010000001.1"/>
</dbReference>
<protein>
    <submittedName>
        <fullName evidence="2">PHP domain-containing protein</fullName>
    </submittedName>
</protein>
<proteinExistence type="predicted"/>
<dbReference type="Proteomes" id="UP001597497">
    <property type="component" value="Unassembled WGS sequence"/>
</dbReference>
<sequence>MTSQQQSEKRYDLHTHTTASDGMHTPAEQVELASQAGLAGIAITDHDTLGGLKEAAEAGEKWGIEIIPGVEISTVQNGKDIHVLGYWIQPDDNVLKERLQGLRDARQRRNHQIIRNLQQAGIAIELADVRKAAGKEDDTIGRPHIADALVQLGVVQDMREAFDLYLAEGAKAYAQVERISPYEALTWIHEAGGVAVLAHPGLYQDDELVEQIVSTGMDGLEVRHSDHTGEDEDRYTRLADKLKLIQTAGSDFHGSRQGKIFHGPLGNRYVTAPVLQQLRQLRKIRQR</sequence>
<accession>A0ABW5R5A5</accession>
<gene>
    <name evidence="2" type="ORF">ACFSUC_01170</name>
</gene>